<dbReference type="PANTHER" id="PTHR43593">
    <property type="match status" value="1"/>
</dbReference>
<dbReference type="InterPro" id="IPR050424">
    <property type="entry name" value="Gfo-Idh-MocA_inositol_DH"/>
</dbReference>
<evidence type="ECO:0000313" key="3">
    <source>
        <dbReference type="EMBL" id="CAB4323376.1"/>
    </source>
</evidence>
<dbReference type="SUPFAM" id="SSF51735">
    <property type="entry name" value="NAD(P)-binding Rossmann-fold domains"/>
    <property type="match status" value="1"/>
</dbReference>
<dbReference type="InterPro" id="IPR004104">
    <property type="entry name" value="Gfo/Idh/MocA-like_OxRdtase_C"/>
</dbReference>
<proteinExistence type="predicted"/>
<dbReference type="Gene3D" id="3.40.50.720">
    <property type="entry name" value="NAD(P)-binding Rossmann-like Domain"/>
    <property type="match status" value="1"/>
</dbReference>
<evidence type="ECO:0000259" key="2">
    <source>
        <dbReference type="Pfam" id="PF02894"/>
    </source>
</evidence>
<sequence>MASVTDQTPLRYGIIGSGMMGIEHINNILHVPGAVVTAVADPHEGSRNWASAVLDAADADSGVRLFDDHRELVDADICDVVVVASPNMTHAEVLRDLLPSDLHILVEKPLCTTVPDCLEILDTARDREALVWVGLEYRYMPPVARLVDAVRAGDVGTARMLAIREHRFPFLRKVGDWNRFNRNTGGTLVEKCCHFFDLMNLILDDRPVRVMASGAQDVNHLDERYDGEVPDILDNAFVIVEYAGGARAMLDLCMFAEASRHAEELSVVGELGKVEAFLPSQEFVQGRRSDGIGAVNAEIIENPAVAYQGFHHGSSFLEHLDLAAAVRSGAPPEVGIIDGLWSVAIGAAAHQSLEEGRPVMLDELLPQDTPPPGSR</sequence>
<dbReference type="AlphaFoldDB" id="A0A6J7IYR3"/>
<dbReference type="Pfam" id="PF01408">
    <property type="entry name" value="GFO_IDH_MocA"/>
    <property type="match status" value="1"/>
</dbReference>
<feature type="domain" description="Gfo/Idh/MocA-like oxidoreductase C-terminal" evidence="2">
    <location>
        <begin position="149"/>
        <end position="361"/>
    </location>
</feature>
<organism evidence="4">
    <name type="scientific">freshwater metagenome</name>
    <dbReference type="NCBI Taxonomy" id="449393"/>
    <lineage>
        <taxon>unclassified sequences</taxon>
        <taxon>metagenomes</taxon>
        <taxon>ecological metagenomes</taxon>
    </lineage>
</organism>
<dbReference type="InterPro" id="IPR036291">
    <property type="entry name" value="NAD(P)-bd_dom_sf"/>
</dbReference>
<name>A0A6J7IYR3_9ZZZZ</name>
<reference evidence="4" key="1">
    <citation type="submission" date="2020-05" db="EMBL/GenBank/DDBJ databases">
        <authorList>
            <person name="Chiriac C."/>
            <person name="Salcher M."/>
            <person name="Ghai R."/>
            <person name="Kavagutti S V."/>
        </authorList>
    </citation>
    <scope>NUCLEOTIDE SEQUENCE</scope>
</reference>
<dbReference type="EMBL" id="CAEMXZ010000041">
    <property type="protein sequence ID" value="CAB4323376.1"/>
    <property type="molecule type" value="Genomic_DNA"/>
</dbReference>
<feature type="domain" description="Gfo/Idh/MocA-like oxidoreductase N-terminal" evidence="1">
    <location>
        <begin position="10"/>
        <end position="134"/>
    </location>
</feature>
<dbReference type="Gene3D" id="3.30.360.10">
    <property type="entry name" value="Dihydrodipicolinate Reductase, domain 2"/>
    <property type="match status" value="1"/>
</dbReference>
<gene>
    <name evidence="3" type="ORF">UFOPK1392_01131</name>
    <name evidence="4" type="ORF">UFOPK3733_00986</name>
</gene>
<dbReference type="InterPro" id="IPR000683">
    <property type="entry name" value="Gfo/Idh/MocA-like_OxRdtase_N"/>
</dbReference>
<protein>
    <submittedName>
        <fullName evidence="4">Unannotated protein</fullName>
    </submittedName>
</protein>
<evidence type="ECO:0000313" key="4">
    <source>
        <dbReference type="EMBL" id="CAB4936233.1"/>
    </source>
</evidence>
<evidence type="ECO:0000259" key="1">
    <source>
        <dbReference type="Pfam" id="PF01408"/>
    </source>
</evidence>
<dbReference type="PANTHER" id="PTHR43593:SF1">
    <property type="entry name" value="INOSITOL 2-DEHYDROGENASE"/>
    <property type="match status" value="1"/>
</dbReference>
<dbReference type="GO" id="GO:0000166">
    <property type="term" value="F:nucleotide binding"/>
    <property type="evidence" value="ECO:0007669"/>
    <property type="project" value="InterPro"/>
</dbReference>
<dbReference type="EMBL" id="CAFBNC010000041">
    <property type="protein sequence ID" value="CAB4936233.1"/>
    <property type="molecule type" value="Genomic_DNA"/>
</dbReference>
<dbReference type="Pfam" id="PF02894">
    <property type="entry name" value="GFO_IDH_MocA_C"/>
    <property type="match status" value="1"/>
</dbReference>
<dbReference type="SUPFAM" id="SSF55347">
    <property type="entry name" value="Glyceraldehyde-3-phosphate dehydrogenase-like, C-terminal domain"/>
    <property type="match status" value="1"/>
</dbReference>
<accession>A0A6J7IYR3</accession>